<protein>
    <submittedName>
        <fullName evidence="9">M42 family peptidase</fullName>
    </submittedName>
</protein>
<comment type="similarity">
    <text evidence="1 6">Belongs to the peptidase M42 family.</text>
</comment>
<proteinExistence type="inferred from homology"/>
<reference evidence="9" key="1">
    <citation type="journal article" date="2021" name="PeerJ">
        <title>Extensive microbial diversity within the chicken gut microbiome revealed by metagenomics and culture.</title>
        <authorList>
            <person name="Gilroy R."/>
            <person name="Ravi A."/>
            <person name="Getino M."/>
            <person name="Pursley I."/>
            <person name="Horton D.L."/>
            <person name="Alikhan N.F."/>
            <person name="Baker D."/>
            <person name="Gharbi K."/>
            <person name="Hall N."/>
            <person name="Watson M."/>
            <person name="Adriaenssens E.M."/>
            <person name="Foster-Nyarko E."/>
            <person name="Jarju S."/>
            <person name="Secka A."/>
            <person name="Antonio M."/>
            <person name="Oren A."/>
            <person name="Chaudhuri R.R."/>
            <person name="La Ragione R."/>
            <person name="Hildebrand F."/>
            <person name="Pallen M.J."/>
        </authorList>
    </citation>
    <scope>NUCLEOTIDE SEQUENCE</scope>
    <source>
        <strain evidence="9">421</strain>
    </source>
</reference>
<keyword evidence="3" id="KW-0645">Protease</keyword>
<dbReference type="InterPro" id="IPR008007">
    <property type="entry name" value="Peptidase_M42"/>
</dbReference>
<dbReference type="Gene3D" id="2.40.30.40">
    <property type="entry name" value="Peptidase M42, domain 2"/>
    <property type="match status" value="1"/>
</dbReference>
<dbReference type="PIRSF" id="PIRSF001123">
    <property type="entry name" value="PepA_GA"/>
    <property type="match status" value="1"/>
</dbReference>
<feature type="binding site" evidence="8">
    <location>
        <position position="167"/>
    </location>
    <ligand>
        <name>Zn(2+)</name>
        <dbReference type="ChEBI" id="CHEBI:29105"/>
        <label>2</label>
    </ligand>
</feature>
<evidence type="ECO:0000256" key="5">
    <source>
        <dbReference type="ARBA" id="ARBA00022801"/>
    </source>
</evidence>
<dbReference type="EMBL" id="DXGE01000011">
    <property type="protein sequence ID" value="HIW85362.1"/>
    <property type="molecule type" value="Genomic_DNA"/>
</dbReference>
<evidence type="ECO:0000256" key="3">
    <source>
        <dbReference type="ARBA" id="ARBA00022670"/>
    </source>
</evidence>
<feature type="binding site" evidence="8">
    <location>
        <position position="306"/>
    </location>
    <ligand>
        <name>Zn(2+)</name>
        <dbReference type="ChEBI" id="CHEBI:29105"/>
        <label>2</label>
    </ligand>
</feature>
<organism evidence="9 10">
    <name type="scientific">Candidatus Eubacterium faecipullorum</name>
    <dbReference type="NCBI Taxonomy" id="2838571"/>
    <lineage>
        <taxon>Bacteria</taxon>
        <taxon>Bacillati</taxon>
        <taxon>Bacillota</taxon>
        <taxon>Clostridia</taxon>
        <taxon>Eubacteriales</taxon>
        <taxon>Eubacteriaceae</taxon>
        <taxon>Eubacterium</taxon>
    </lineage>
</organism>
<comment type="cofactor">
    <cofactor evidence="8">
        <name>a divalent metal cation</name>
        <dbReference type="ChEBI" id="CHEBI:60240"/>
    </cofactor>
    <text evidence="8">Binds 2 divalent metal cations per subunit.</text>
</comment>
<dbReference type="SUPFAM" id="SSF53187">
    <property type="entry name" value="Zn-dependent exopeptidases"/>
    <property type="match status" value="1"/>
</dbReference>
<evidence type="ECO:0000256" key="8">
    <source>
        <dbReference type="PIRSR" id="PIRSR001123-2"/>
    </source>
</evidence>
<evidence type="ECO:0000256" key="7">
    <source>
        <dbReference type="PIRSR" id="PIRSR001123-1"/>
    </source>
</evidence>
<dbReference type="InterPro" id="IPR023367">
    <property type="entry name" value="Peptidase_M42_dom2"/>
</dbReference>
<feature type="binding site" evidence="8">
    <location>
        <position position="196"/>
    </location>
    <ligand>
        <name>Zn(2+)</name>
        <dbReference type="ChEBI" id="CHEBI:29105"/>
        <label>2</label>
    </ligand>
</feature>
<accession>A0A9D1UEZ4</accession>
<feature type="active site" description="Proton acceptor" evidence="7">
    <location>
        <position position="195"/>
    </location>
</feature>
<evidence type="ECO:0000256" key="2">
    <source>
        <dbReference type="ARBA" id="ARBA00022438"/>
    </source>
</evidence>
<feature type="binding site" evidence="8">
    <location>
        <position position="218"/>
    </location>
    <ligand>
        <name>Zn(2+)</name>
        <dbReference type="ChEBI" id="CHEBI:29105"/>
        <label>1</label>
    </ligand>
</feature>
<name>A0A9D1UEZ4_9FIRM</name>
<dbReference type="AlphaFoldDB" id="A0A9D1UEZ4"/>
<dbReference type="GO" id="GO:0046872">
    <property type="term" value="F:metal ion binding"/>
    <property type="evidence" value="ECO:0007669"/>
    <property type="project" value="UniProtKB-UniRule"/>
</dbReference>
<comment type="caution">
    <text evidence="9">The sequence shown here is derived from an EMBL/GenBank/DDBJ whole genome shotgun (WGS) entry which is preliminary data.</text>
</comment>
<dbReference type="GO" id="GO:0006508">
    <property type="term" value="P:proteolysis"/>
    <property type="evidence" value="ECO:0007669"/>
    <property type="project" value="UniProtKB-KW"/>
</dbReference>
<dbReference type="Proteomes" id="UP000824205">
    <property type="component" value="Unassembled WGS sequence"/>
</dbReference>
<evidence type="ECO:0000256" key="6">
    <source>
        <dbReference type="PIRNR" id="PIRNR001123"/>
    </source>
</evidence>
<keyword evidence="2" id="KW-0031">Aminopeptidase</keyword>
<feature type="binding site" evidence="8">
    <location>
        <position position="167"/>
    </location>
    <ligand>
        <name>Zn(2+)</name>
        <dbReference type="ChEBI" id="CHEBI:29105"/>
        <label>1</label>
    </ligand>
</feature>
<keyword evidence="4 8" id="KW-0479">Metal-binding</keyword>
<evidence type="ECO:0000313" key="10">
    <source>
        <dbReference type="Proteomes" id="UP000824205"/>
    </source>
</evidence>
<keyword evidence="5" id="KW-0378">Hydrolase</keyword>
<reference evidence="9" key="2">
    <citation type="submission" date="2021-04" db="EMBL/GenBank/DDBJ databases">
        <authorList>
            <person name="Gilroy R."/>
        </authorList>
    </citation>
    <scope>NUCLEOTIDE SEQUENCE</scope>
    <source>
        <strain evidence="9">421</strain>
    </source>
</reference>
<dbReference type="SUPFAM" id="SSF101821">
    <property type="entry name" value="Aminopeptidase/glucanase lid domain"/>
    <property type="match status" value="1"/>
</dbReference>
<sequence length="333" mass="36281">MLKELCLLNGTSGDEDRVREFIVDKIKNKCEYKIDALGSVIAFKRGKKRPANKVMICAHMDEVGFIVTSVTDNGYLKFSPVGGIEADCVLTRRLNVNGKIGVAGSKAVHLMSSDEKNSAPKFSDMLLDIGAGGREEALKYAIPGDFAYFISDYNEFGNGFIKAKALDDRIGCMLMLELIDSELEYDTYFCFHVQEEVGLRGAECTAYDVKPDIAVVLEATTAADIDGVEGAERCCLLGKGPVVSYMDGRTVYDRELYLKAMQTAKDNGITVQTKTKIAGGNDAGAVQTAAGGSRVCAVSLPCRYIHTGSSVVKKSDIDETRKFLKVFLNTLYD</sequence>
<evidence type="ECO:0000256" key="4">
    <source>
        <dbReference type="ARBA" id="ARBA00022723"/>
    </source>
</evidence>
<gene>
    <name evidence="9" type="ORF">IAA48_02610</name>
</gene>
<feature type="binding site" evidence="8">
    <location>
        <position position="59"/>
    </location>
    <ligand>
        <name>Zn(2+)</name>
        <dbReference type="ChEBI" id="CHEBI:29105"/>
        <label>1</label>
    </ligand>
</feature>
<dbReference type="Gene3D" id="3.40.630.10">
    <property type="entry name" value="Zn peptidases"/>
    <property type="match status" value="1"/>
</dbReference>
<evidence type="ECO:0000256" key="1">
    <source>
        <dbReference type="ARBA" id="ARBA00006272"/>
    </source>
</evidence>
<dbReference type="GO" id="GO:0004177">
    <property type="term" value="F:aminopeptidase activity"/>
    <property type="evidence" value="ECO:0007669"/>
    <property type="project" value="UniProtKB-UniRule"/>
</dbReference>
<dbReference type="PANTHER" id="PTHR32481">
    <property type="entry name" value="AMINOPEPTIDASE"/>
    <property type="match status" value="1"/>
</dbReference>
<dbReference type="InterPro" id="IPR051464">
    <property type="entry name" value="Peptidase_M42_aminopept"/>
</dbReference>
<evidence type="ECO:0000313" key="9">
    <source>
        <dbReference type="EMBL" id="HIW85362.1"/>
    </source>
</evidence>
<dbReference type="Pfam" id="PF05343">
    <property type="entry name" value="Peptidase_M42"/>
    <property type="match status" value="1"/>
</dbReference>
<dbReference type="PANTHER" id="PTHR32481:SF5">
    <property type="entry name" value="ENDOGLUCANASE"/>
    <property type="match status" value="1"/>
</dbReference>